<dbReference type="Gene3D" id="3.40.30.10">
    <property type="entry name" value="Glutaredoxin"/>
    <property type="match status" value="1"/>
</dbReference>
<feature type="chain" id="PRO_5022680378" evidence="2">
    <location>
        <begin position="23"/>
        <end position="649"/>
    </location>
</feature>
<dbReference type="Pfam" id="PF00578">
    <property type="entry name" value="AhpC-TSA"/>
    <property type="match status" value="1"/>
</dbReference>
<reference evidence="4 5" key="1">
    <citation type="journal article" date="2015" name="Int. J. Syst. Evol. Microbiol.">
        <title>Flavisolibacter ginsenosidimutans sp. nov., with ginsenoside-converting activity isolated from soil used for cultivating ginseng.</title>
        <authorList>
            <person name="Zhao Y."/>
            <person name="Liu Q."/>
            <person name="Kang M.S."/>
            <person name="Jin F."/>
            <person name="Yu H."/>
            <person name="Im W.T."/>
        </authorList>
    </citation>
    <scope>NUCLEOTIDE SEQUENCE [LARGE SCALE GENOMIC DNA]</scope>
    <source>
        <strain evidence="4 5">Gsoil 636</strain>
    </source>
</reference>
<keyword evidence="2" id="KW-0732">Signal</keyword>
<gene>
    <name evidence="4" type="ORF">FSB75_12875</name>
</gene>
<name>A0A5B8UJ92_9BACT</name>
<accession>A0A5B8UJ92</accession>
<evidence type="ECO:0000256" key="2">
    <source>
        <dbReference type="SAM" id="SignalP"/>
    </source>
</evidence>
<dbReference type="EMBL" id="CP042433">
    <property type="protein sequence ID" value="QEC56754.1"/>
    <property type="molecule type" value="Genomic_DNA"/>
</dbReference>
<protein>
    <submittedName>
        <fullName evidence="4">Redoxin domain-containing protein</fullName>
    </submittedName>
</protein>
<dbReference type="PROSITE" id="PS00194">
    <property type="entry name" value="THIOREDOXIN_1"/>
    <property type="match status" value="1"/>
</dbReference>
<dbReference type="InterPro" id="IPR036249">
    <property type="entry name" value="Thioredoxin-like_sf"/>
</dbReference>
<evidence type="ECO:0000313" key="5">
    <source>
        <dbReference type="Proteomes" id="UP000321204"/>
    </source>
</evidence>
<dbReference type="GO" id="GO:0016491">
    <property type="term" value="F:oxidoreductase activity"/>
    <property type="evidence" value="ECO:0007669"/>
    <property type="project" value="InterPro"/>
</dbReference>
<proteinExistence type="predicted"/>
<dbReference type="CDD" id="cd02966">
    <property type="entry name" value="TlpA_like_family"/>
    <property type="match status" value="1"/>
</dbReference>
<dbReference type="InterPro" id="IPR050553">
    <property type="entry name" value="Thioredoxin_ResA/DsbE_sf"/>
</dbReference>
<sequence length="649" mass="72341">MKKLTSLLLAFCLTLASFAQQAFEVMTKKPTPGSTIVIEYMPRNTVLQGKKDFEATAYLLEGGLPRAVEVPLKQEGGIFRGSVKTADSTRAVFFAFAKDEIRDNNNDEGYYTALYDKKGEEVPGAHAALASAFGNFGGIWGLKRNQQKGAELNKKEFANTASQKKFATEYASYLSQSKDAADQDALRKLLTERLKNEKISEADLTQTRFFYQNALKDKAMADSVAALLKSRYPAAAQQTELVAQWNKAKTLPEREEVYQKFAAVSSPANELAKNRLEFFDQVIAGMYADSGNYEAAKKYLARIENKQARANALNSIAWKLSGEGINKQPKDAKAGLDFSKQSLALVDEEKKAMKNKPAYLTAKQYQRNLDNTHNMYADTYATLLYHKGDYEQAYAVEKAAVEGFKRKDASMNEAFTALTEKTKGAKAAQAELEKFMEEGKYTPAMKEQLQRLYIANGGTQAQWTSYISNLEEAAYNKFKAELAKQMINVPAPQFALKDLDGKEVSLASLKGKIVVVDFWATWCGPCRASFPGMQTAVNKYKNNPDVAFLFIDTWENDSNRVQKVTDFVAQNKYSFHVLYDDAKSKEGNDFVVVENFKVEGIPTKFVIDRNNNIRFKAVGFDGTADELATELTAMIDMVNAEGGDVKKGF</sequence>
<dbReference type="AlphaFoldDB" id="A0A5B8UJ92"/>
<dbReference type="SUPFAM" id="SSF52833">
    <property type="entry name" value="Thioredoxin-like"/>
    <property type="match status" value="1"/>
</dbReference>
<dbReference type="OrthoDB" id="634996at2"/>
<evidence type="ECO:0000313" key="4">
    <source>
        <dbReference type="EMBL" id="QEC56754.1"/>
    </source>
</evidence>
<dbReference type="Proteomes" id="UP000321204">
    <property type="component" value="Chromosome"/>
</dbReference>
<organism evidence="4 5">
    <name type="scientific">Flavisolibacter ginsenosidimutans</name>
    <dbReference type="NCBI Taxonomy" id="661481"/>
    <lineage>
        <taxon>Bacteria</taxon>
        <taxon>Pseudomonadati</taxon>
        <taxon>Bacteroidota</taxon>
        <taxon>Chitinophagia</taxon>
        <taxon>Chitinophagales</taxon>
        <taxon>Chitinophagaceae</taxon>
        <taxon>Flavisolibacter</taxon>
    </lineage>
</organism>
<dbReference type="InterPro" id="IPR000866">
    <property type="entry name" value="AhpC/TSA"/>
</dbReference>
<dbReference type="PROSITE" id="PS51352">
    <property type="entry name" value="THIOREDOXIN_2"/>
    <property type="match status" value="1"/>
</dbReference>
<keyword evidence="1" id="KW-0676">Redox-active center</keyword>
<dbReference type="RefSeq" id="WP_146788121.1">
    <property type="nucleotide sequence ID" value="NZ_BAABIO010000003.1"/>
</dbReference>
<dbReference type="PANTHER" id="PTHR42852">
    <property type="entry name" value="THIOL:DISULFIDE INTERCHANGE PROTEIN DSBE"/>
    <property type="match status" value="1"/>
</dbReference>
<evidence type="ECO:0000256" key="1">
    <source>
        <dbReference type="ARBA" id="ARBA00023284"/>
    </source>
</evidence>
<dbReference type="InterPro" id="IPR017937">
    <property type="entry name" value="Thioredoxin_CS"/>
</dbReference>
<dbReference type="InterPro" id="IPR013766">
    <property type="entry name" value="Thioredoxin_domain"/>
</dbReference>
<dbReference type="GO" id="GO:0016209">
    <property type="term" value="F:antioxidant activity"/>
    <property type="evidence" value="ECO:0007669"/>
    <property type="project" value="InterPro"/>
</dbReference>
<keyword evidence="5" id="KW-1185">Reference proteome</keyword>
<dbReference type="PANTHER" id="PTHR42852:SF13">
    <property type="entry name" value="PROTEIN DIPZ"/>
    <property type="match status" value="1"/>
</dbReference>
<evidence type="ECO:0000259" key="3">
    <source>
        <dbReference type="PROSITE" id="PS51352"/>
    </source>
</evidence>
<dbReference type="KEGG" id="fgg:FSB75_12875"/>
<feature type="domain" description="Thioredoxin" evidence="3">
    <location>
        <begin position="485"/>
        <end position="640"/>
    </location>
</feature>
<feature type="signal peptide" evidence="2">
    <location>
        <begin position="1"/>
        <end position="22"/>
    </location>
</feature>